<dbReference type="PROSITE" id="PS01040">
    <property type="entry name" value="SBP_BACTERIAL_5"/>
    <property type="match status" value="1"/>
</dbReference>
<dbReference type="SUPFAM" id="SSF53850">
    <property type="entry name" value="Periplasmic binding protein-like II"/>
    <property type="match status" value="1"/>
</dbReference>
<dbReference type="RefSeq" id="WP_118026652.1">
    <property type="nucleotide sequence ID" value="NZ_BAAAAK010000002.1"/>
</dbReference>
<dbReference type="PIRSF" id="PIRSF002741">
    <property type="entry name" value="MppA"/>
    <property type="match status" value="1"/>
</dbReference>
<dbReference type="GO" id="GO:0015833">
    <property type="term" value="P:peptide transport"/>
    <property type="evidence" value="ECO:0007669"/>
    <property type="project" value="UniProtKB-KW"/>
</dbReference>
<dbReference type="InterPro" id="IPR000914">
    <property type="entry name" value="SBP_5_dom"/>
</dbReference>
<keyword evidence="3" id="KW-0813">Transport</keyword>
<keyword evidence="5" id="KW-0571">Peptide transport</keyword>
<evidence type="ECO:0000313" key="9">
    <source>
        <dbReference type="Proteomes" id="UP001437574"/>
    </source>
</evidence>
<evidence type="ECO:0000256" key="6">
    <source>
        <dbReference type="SAM" id="SignalP"/>
    </source>
</evidence>
<dbReference type="EMBL" id="BAAAAK010000002">
    <property type="protein sequence ID" value="GAA0041871.1"/>
    <property type="molecule type" value="Genomic_DNA"/>
</dbReference>
<organism evidence="8 9">
    <name type="scientific">Lactobacillus amylovorus subsp. animalium</name>
    <dbReference type="NCBI Taxonomy" id="3378536"/>
    <lineage>
        <taxon>Bacteria</taxon>
        <taxon>Bacillati</taxon>
        <taxon>Bacillota</taxon>
        <taxon>Bacilli</taxon>
        <taxon>Lactobacillales</taxon>
        <taxon>Lactobacillaceae</taxon>
        <taxon>Lactobacillus</taxon>
    </lineage>
</organism>
<reference evidence="8 9" key="1">
    <citation type="journal article" date="2024" name="Int. J. Syst. Evol. Microbiol.">
        <title>Proposal of Lactobacillus amylovorus subsp. animalis subsp. nov. and an emended description of Lactobacillus amylovorus.</title>
        <authorList>
            <person name="Yamane K."/>
            <person name="Tanizawa Y."/>
            <person name="Kobayashi H."/>
            <person name="Kamizono T."/>
            <person name="Kojima Y."/>
            <person name="Takagi H."/>
            <person name="Tohno M."/>
        </authorList>
    </citation>
    <scope>NUCLEOTIDE SEQUENCE [LARGE SCALE GENOMIC DNA]</scope>
    <source>
        <strain evidence="8 9">TKL145</strain>
    </source>
</reference>
<evidence type="ECO:0000256" key="4">
    <source>
        <dbReference type="ARBA" id="ARBA00022729"/>
    </source>
</evidence>
<evidence type="ECO:0000256" key="3">
    <source>
        <dbReference type="ARBA" id="ARBA00022448"/>
    </source>
</evidence>
<evidence type="ECO:0000313" key="8">
    <source>
        <dbReference type="EMBL" id="GAA0041871.1"/>
    </source>
</evidence>
<name>A0ABC9VLP7_LACAM</name>
<dbReference type="InterPro" id="IPR030678">
    <property type="entry name" value="Peptide/Ni-bd"/>
</dbReference>
<dbReference type="GO" id="GO:0042597">
    <property type="term" value="C:periplasmic space"/>
    <property type="evidence" value="ECO:0007669"/>
    <property type="project" value="UniProtKB-ARBA"/>
</dbReference>
<dbReference type="Proteomes" id="UP001437574">
    <property type="component" value="Unassembled WGS sequence"/>
</dbReference>
<evidence type="ECO:0000259" key="7">
    <source>
        <dbReference type="Pfam" id="PF00496"/>
    </source>
</evidence>
<dbReference type="FunFam" id="3.90.76.10:FF:000001">
    <property type="entry name" value="Oligopeptide ABC transporter substrate-binding protein"/>
    <property type="match status" value="1"/>
</dbReference>
<evidence type="ECO:0000256" key="2">
    <source>
        <dbReference type="ARBA" id="ARBA00005695"/>
    </source>
</evidence>
<dbReference type="GO" id="GO:0005886">
    <property type="term" value="C:plasma membrane"/>
    <property type="evidence" value="ECO:0007669"/>
    <property type="project" value="UniProtKB-SubCell"/>
</dbReference>
<dbReference type="InterPro" id="IPR023765">
    <property type="entry name" value="SBP_5_CS"/>
</dbReference>
<comment type="subcellular location">
    <subcellularLocation>
        <location evidence="1">Cell membrane</location>
        <topology evidence="1">Lipid-anchor</topology>
    </subcellularLocation>
</comment>
<sequence>MKNWLKSLSFGALTAGVVATLSACSNNSTSGASQSYKKSMSWMTTSEVQTLDPDKMVDTASGEQANNVFEGLNRLNNKNQVVPGVATTTTQSKDGLTWTFKLRKNAKWSNGDPVTAQDFVYSMRRKLDPKTKSQQQNHFDSIVNAPEVMKGTKKPSSLGVEAKDKYTLVVHLTHATPYFKTLTATGWNPEDEKVVKKYGDKYGTASKYMVYNGPFTSSGWTGTNLSWKLKKNNQYWDKNAVKLDTVNYSVQKTPSTDYNLYQANKLDGAYLDTQGSKQLKNQSGYHVFKLDRTEYLTYNVSKNKDLANVNLRRAFSMALNRKSLAQTVGAANTVATTFSGPQETVGNTNFNNYAEKHLNNQYVTYNKAEAKKSFDKALKQLGKSKVSFTLTGDDDDVSKKVTEFVQSALEDTFGKKVDVQVRNMTKTTRVSNMLNGNYDVDYTGLSTDFNDPYAMLSVMMTGQSYNFGKWSNRQYDQYLNDSNKELNNTKRLDYFLKATQVMNDEQPLTPLYHDGQAWMVRNSVHNLGFTSSSFNFRDTYVTR</sequence>
<dbReference type="PROSITE" id="PS51257">
    <property type="entry name" value="PROKAR_LIPOPROTEIN"/>
    <property type="match status" value="1"/>
</dbReference>
<evidence type="ECO:0000256" key="5">
    <source>
        <dbReference type="ARBA" id="ARBA00022856"/>
    </source>
</evidence>
<dbReference type="Gene3D" id="3.10.105.10">
    <property type="entry name" value="Dipeptide-binding Protein, Domain 3"/>
    <property type="match status" value="1"/>
</dbReference>
<comment type="caution">
    <text evidence="8">The sequence shown here is derived from an EMBL/GenBank/DDBJ whole genome shotgun (WGS) entry which is preliminary data.</text>
</comment>
<comment type="similarity">
    <text evidence="2">Belongs to the bacterial solute-binding protein 5 family.</text>
</comment>
<dbReference type="InterPro" id="IPR039424">
    <property type="entry name" value="SBP_5"/>
</dbReference>
<keyword evidence="5" id="KW-0653">Protein transport</keyword>
<gene>
    <name evidence="8" type="ORF">LATKL145_02810</name>
</gene>
<dbReference type="PANTHER" id="PTHR30290">
    <property type="entry name" value="PERIPLASMIC BINDING COMPONENT OF ABC TRANSPORTER"/>
    <property type="match status" value="1"/>
</dbReference>
<dbReference type="PANTHER" id="PTHR30290:SF10">
    <property type="entry name" value="PERIPLASMIC OLIGOPEPTIDE-BINDING PROTEIN-RELATED"/>
    <property type="match status" value="1"/>
</dbReference>
<dbReference type="AlphaFoldDB" id="A0ABC9VLP7"/>
<dbReference type="Pfam" id="PF00496">
    <property type="entry name" value="SBP_bac_5"/>
    <property type="match status" value="1"/>
</dbReference>
<evidence type="ECO:0000256" key="1">
    <source>
        <dbReference type="ARBA" id="ARBA00004193"/>
    </source>
</evidence>
<protein>
    <submittedName>
        <fullName evidence="8">Peptide ABC transporter substrate-binding protein</fullName>
    </submittedName>
</protein>
<feature type="signal peptide" evidence="6">
    <location>
        <begin position="1"/>
        <end position="23"/>
    </location>
</feature>
<dbReference type="Gene3D" id="3.40.190.10">
    <property type="entry name" value="Periplasmic binding protein-like II"/>
    <property type="match status" value="1"/>
</dbReference>
<dbReference type="CDD" id="cd08504">
    <property type="entry name" value="PBP2_OppA"/>
    <property type="match status" value="1"/>
</dbReference>
<feature type="domain" description="Solute-binding protein family 5" evidence="7">
    <location>
        <begin position="80"/>
        <end position="464"/>
    </location>
</feature>
<accession>A0ABC9VLP7</accession>
<keyword evidence="4 6" id="KW-0732">Signal</keyword>
<reference evidence="9" key="2">
    <citation type="submission" date="2024-01" db="EMBL/GenBank/DDBJ databases">
        <title>Draft genome sequence of Lactobacillus amylovorus strain TKL145.</title>
        <authorList>
            <person name="Tohno M."/>
            <person name="Tanizawa Y."/>
        </authorList>
    </citation>
    <scope>NUCLEOTIDE SEQUENCE [LARGE SCALE GENOMIC DNA]</scope>
    <source>
        <strain evidence="9">TKL145</strain>
    </source>
</reference>
<proteinExistence type="inferred from homology"/>
<feature type="chain" id="PRO_5044802780" evidence="6">
    <location>
        <begin position="24"/>
        <end position="543"/>
    </location>
</feature>
<dbReference type="Gene3D" id="3.90.76.10">
    <property type="entry name" value="Dipeptide-binding Protein, Domain 1"/>
    <property type="match status" value="1"/>
</dbReference>